<dbReference type="EMBL" id="OZ034820">
    <property type="protein sequence ID" value="CAL1401781.1"/>
    <property type="molecule type" value="Genomic_DNA"/>
</dbReference>
<organism evidence="1 2">
    <name type="scientific">Linum trigynum</name>
    <dbReference type="NCBI Taxonomy" id="586398"/>
    <lineage>
        <taxon>Eukaryota</taxon>
        <taxon>Viridiplantae</taxon>
        <taxon>Streptophyta</taxon>
        <taxon>Embryophyta</taxon>
        <taxon>Tracheophyta</taxon>
        <taxon>Spermatophyta</taxon>
        <taxon>Magnoliopsida</taxon>
        <taxon>eudicotyledons</taxon>
        <taxon>Gunneridae</taxon>
        <taxon>Pentapetalae</taxon>
        <taxon>rosids</taxon>
        <taxon>fabids</taxon>
        <taxon>Malpighiales</taxon>
        <taxon>Linaceae</taxon>
        <taxon>Linum</taxon>
    </lineage>
</organism>
<name>A0AAV2FTV1_9ROSI</name>
<evidence type="ECO:0000313" key="2">
    <source>
        <dbReference type="Proteomes" id="UP001497516"/>
    </source>
</evidence>
<evidence type="ECO:0000313" key="1">
    <source>
        <dbReference type="EMBL" id="CAL1401781.1"/>
    </source>
</evidence>
<reference evidence="1 2" key="1">
    <citation type="submission" date="2024-04" db="EMBL/GenBank/DDBJ databases">
        <authorList>
            <person name="Fracassetti M."/>
        </authorList>
    </citation>
    <scope>NUCLEOTIDE SEQUENCE [LARGE SCALE GENOMIC DNA]</scope>
</reference>
<gene>
    <name evidence="1" type="ORF">LTRI10_LOCUS41822</name>
</gene>
<proteinExistence type="predicted"/>
<dbReference type="AlphaFoldDB" id="A0AAV2FTV1"/>
<accession>A0AAV2FTV1</accession>
<sequence length="125" mass="14384">METKTASIQERDHQNWLSPLLVSGRVLCRSVRHAWIDENGSLEVYFEVEVLDYTMVHLGAQFQVQKTIFKAFQNGMVKLEIYQEMTKAEGMSELATLRVNLEEVAANQVTRSYEESKDRTKAAEL</sequence>
<dbReference type="Proteomes" id="UP001497516">
    <property type="component" value="Chromosome 7"/>
</dbReference>
<keyword evidence="2" id="KW-1185">Reference proteome</keyword>
<protein>
    <submittedName>
        <fullName evidence="1">Uncharacterized protein</fullName>
    </submittedName>
</protein>